<dbReference type="Proteomes" id="UP000006310">
    <property type="component" value="Chromosome 3"/>
</dbReference>
<dbReference type="GeneID" id="34524874"/>
<organism evidence="1 2">
    <name type="scientific">Huiozyma naganishii (strain ATCC MYA-139 / BCRC 22969 / CBS 8797 / KCTC 17520 / NBRC 10181 / NCYC 3082 / Yp74L-3)</name>
    <name type="common">Yeast</name>
    <name type="synonym">Kazachstania naganishii</name>
    <dbReference type="NCBI Taxonomy" id="1071383"/>
    <lineage>
        <taxon>Eukaryota</taxon>
        <taxon>Fungi</taxon>
        <taxon>Dikarya</taxon>
        <taxon>Ascomycota</taxon>
        <taxon>Saccharomycotina</taxon>
        <taxon>Saccharomycetes</taxon>
        <taxon>Saccharomycetales</taxon>
        <taxon>Saccharomycetaceae</taxon>
        <taxon>Huiozyma</taxon>
    </lineage>
</organism>
<dbReference type="OrthoDB" id="4067302at2759"/>
<dbReference type="RefSeq" id="XP_022463440.1">
    <property type="nucleotide sequence ID" value="XM_022606778.1"/>
</dbReference>
<sequence>MTIQDNVVPNNYTVHMVPCKIRYTGPTKELTNNMIIEETNDKYNSTYITGHKIRGREVDTSQQMLSPYILKDNPETTTDEKLSTISSKNASPIQHLINYEREGNESRLVEEMSKLEEFLLLNTSSIPKHLGKRQLTNYNTPTLLLKLLFQQTTHPTPNKPALPRRPPQYYLDTLFTPNIYTYTQSYTSTQHTQLNSLTTLSAAHCIATSWKFLKKN</sequence>
<evidence type="ECO:0000313" key="2">
    <source>
        <dbReference type="Proteomes" id="UP000006310"/>
    </source>
</evidence>
<dbReference type="GO" id="GO:0032299">
    <property type="term" value="C:ribonuclease H2 complex"/>
    <property type="evidence" value="ECO:0007669"/>
    <property type="project" value="InterPro"/>
</dbReference>
<dbReference type="InterPro" id="IPR013924">
    <property type="entry name" value="RNase_H2_suC"/>
</dbReference>
<accession>J7S4A9</accession>
<keyword evidence="2" id="KW-1185">Reference proteome</keyword>
<proteinExistence type="predicted"/>
<protein>
    <submittedName>
        <fullName evidence="1">Uncharacterized protein</fullName>
    </submittedName>
</protein>
<dbReference type="GO" id="GO:0006401">
    <property type="term" value="P:RNA catabolic process"/>
    <property type="evidence" value="ECO:0007669"/>
    <property type="project" value="InterPro"/>
</dbReference>
<dbReference type="HOGENOM" id="CLU_1277785_0_0_1"/>
<dbReference type="Pfam" id="PF08615">
    <property type="entry name" value="RNase_H2_suC"/>
    <property type="match status" value="1"/>
</dbReference>
<dbReference type="eggNOG" id="ENOG502S76Y">
    <property type="taxonomic scope" value="Eukaryota"/>
</dbReference>
<reference evidence="1 2" key="1">
    <citation type="journal article" date="2011" name="Proc. Natl. Acad. Sci. U.S.A.">
        <title>Evolutionary erosion of yeast sex chromosomes by mating-type switching accidents.</title>
        <authorList>
            <person name="Gordon J.L."/>
            <person name="Armisen D."/>
            <person name="Proux-Wera E."/>
            <person name="Oheigeartaigh S.S."/>
            <person name="Byrne K.P."/>
            <person name="Wolfe K.H."/>
        </authorList>
    </citation>
    <scope>NUCLEOTIDE SEQUENCE [LARGE SCALE GENOMIC DNA]</scope>
    <source>
        <strain evidence="2">ATCC MYA-139 / BCRC 22969 / CBS 8797 / CCRC 22969 / KCTC 17520 / NBRC 10181 / NCYC 3082</strain>
    </source>
</reference>
<dbReference type="EMBL" id="HE978316">
    <property type="protein sequence ID" value="CCK69194.1"/>
    <property type="molecule type" value="Genomic_DNA"/>
</dbReference>
<dbReference type="CDD" id="cd09271">
    <property type="entry name" value="RNase_H2-C"/>
    <property type="match status" value="1"/>
</dbReference>
<dbReference type="Gene3D" id="2.40.128.680">
    <property type="match status" value="1"/>
</dbReference>
<dbReference type="KEGG" id="kng:KNAG_0C00800"/>
<evidence type="ECO:0000313" key="1">
    <source>
        <dbReference type="EMBL" id="CCK69194.1"/>
    </source>
</evidence>
<name>J7S4A9_HUIN7</name>
<gene>
    <name evidence="1" type="primary">KNAG0C00800</name>
    <name evidence="1" type="ordered locus">KNAG_0C00800</name>
</gene>
<dbReference type="AlphaFoldDB" id="J7S4A9"/>
<reference evidence="2" key="2">
    <citation type="submission" date="2012-08" db="EMBL/GenBank/DDBJ databases">
        <title>Genome sequence of Kazachstania naganishii.</title>
        <authorList>
            <person name="Gordon J.L."/>
            <person name="Armisen D."/>
            <person name="Proux-Wera E."/>
            <person name="OhEigeartaigh S.S."/>
            <person name="Byrne K.P."/>
            <person name="Wolfe K.H."/>
        </authorList>
    </citation>
    <scope>NUCLEOTIDE SEQUENCE [LARGE SCALE GENOMIC DNA]</scope>
    <source>
        <strain evidence="2">ATCC MYA-139 / BCRC 22969 / CBS 8797 / CCRC 22969 / KCTC 17520 / NBRC 10181 / NCYC 3082</strain>
    </source>
</reference>